<dbReference type="Proteomes" id="UP000054729">
    <property type="component" value="Unassembled WGS sequence"/>
</dbReference>
<dbReference type="PANTHER" id="PTHR35371">
    <property type="entry name" value="INNER MEMBRANE PROTEIN"/>
    <property type="match status" value="1"/>
</dbReference>
<dbReference type="PANTHER" id="PTHR35371:SF1">
    <property type="entry name" value="BLR7753 PROTEIN"/>
    <property type="match status" value="1"/>
</dbReference>
<name>A0A0W1A002_9GAMM</name>
<accession>A0A0W1A002</accession>
<dbReference type="GO" id="GO:0016020">
    <property type="term" value="C:membrane"/>
    <property type="evidence" value="ECO:0007669"/>
    <property type="project" value="UniProtKB-SubCell"/>
</dbReference>
<proteinExistence type="predicted"/>
<reference evidence="6 7" key="1">
    <citation type="submission" date="2015-11" db="EMBL/GenBank/DDBJ databases">
        <title>Genomic analysis of 38 Legionella species identifies large and diverse effector repertoires.</title>
        <authorList>
            <person name="Burstein D."/>
            <person name="Amaro F."/>
            <person name="Zusman T."/>
            <person name="Lifshitz Z."/>
            <person name="Cohen O."/>
            <person name="Gilbert J.A."/>
            <person name="Pupko T."/>
            <person name="Shuman H.A."/>
            <person name="Segal G."/>
        </authorList>
    </citation>
    <scope>NUCLEOTIDE SEQUENCE [LARGE SCALE GENOMIC DNA]</scope>
    <source>
        <strain evidence="6 7">ATCC 51914</strain>
    </source>
</reference>
<dbReference type="EMBL" id="LNZB01000060">
    <property type="protein sequence ID" value="KTD74669.1"/>
    <property type="molecule type" value="Genomic_DNA"/>
</dbReference>
<feature type="transmembrane region" description="Helical" evidence="5">
    <location>
        <begin position="110"/>
        <end position="128"/>
    </location>
</feature>
<evidence type="ECO:0000313" key="7">
    <source>
        <dbReference type="Proteomes" id="UP000054729"/>
    </source>
</evidence>
<keyword evidence="2 5" id="KW-0812">Transmembrane</keyword>
<organism evidence="6 7">
    <name type="scientific">Legionella waltersii</name>
    <dbReference type="NCBI Taxonomy" id="66969"/>
    <lineage>
        <taxon>Bacteria</taxon>
        <taxon>Pseudomonadati</taxon>
        <taxon>Pseudomonadota</taxon>
        <taxon>Gammaproteobacteria</taxon>
        <taxon>Legionellales</taxon>
        <taxon>Legionellaceae</taxon>
        <taxon>Legionella</taxon>
    </lineage>
</organism>
<comment type="subcellular location">
    <subcellularLocation>
        <location evidence="1">Membrane</location>
    </subcellularLocation>
</comment>
<dbReference type="InterPro" id="IPR023352">
    <property type="entry name" value="MAPEG-like_dom_sf"/>
</dbReference>
<sequence length="129" mass="14105">MSTLIICLLIAVLLPYLAKIPAAYAMSKEGKGYDNHHPREQQSRLHGFGGRAVAGHQNAFESLAVFSAAALTALATNHVTLTIQYLAITHIVCRIVYHVLYLLDQATLRSTVWFVSVISCVSILVLCIP</sequence>
<dbReference type="Pfam" id="PF01124">
    <property type="entry name" value="MAPEG"/>
    <property type="match status" value="1"/>
</dbReference>
<keyword evidence="7" id="KW-1185">Reference proteome</keyword>
<gene>
    <name evidence="6" type="ORF">Lwal_2710</name>
</gene>
<dbReference type="InterPro" id="IPR001129">
    <property type="entry name" value="Membr-assoc_MAPEG"/>
</dbReference>
<evidence type="ECO:0000256" key="4">
    <source>
        <dbReference type="ARBA" id="ARBA00023136"/>
    </source>
</evidence>
<dbReference type="Gene3D" id="1.20.120.550">
    <property type="entry name" value="Membrane associated eicosanoid/glutathione metabolism-like domain"/>
    <property type="match status" value="1"/>
</dbReference>
<protein>
    <submittedName>
        <fullName evidence="6">Transmembrane protein</fullName>
    </submittedName>
</protein>
<keyword evidence="3 5" id="KW-1133">Transmembrane helix</keyword>
<dbReference type="SUPFAM" id="SSF161084">
    <property type="entry name" value="MAPEG domain-like"/>
    <property type="match status" value="1"/>
</dbReference>
<dbReference type="PATRIC" id="fig|66969.6.peg.2935"/>
<dbReference type="STRING" id="66969.Lwal_2710"/>
<evidence type="ECO:0000256" key="1">
    <source>
        <dbReference type="ARBA" id="ARBA00004370"/>
    </source>
</evidence>
<keyword evidence="4 5" id="KW-0472">Membrane</keyword>
<dbReference type="RefSeq" id="WP_058481341.1">
    <property type="nucleotide sequence ID" value="NZ_CAAAIQ010000019.1"/>
</dbReference>
<dbReference type="AlphaFoldDB" id="A0A0W1A002"/>
<dbReference type="OrthoDB" id="513661at2"/>
<evidence type="ECO:0000256" key="2">
    <source>
        <dbReference type="ARBA" id="ARBA00022692"/>
    </source>
</evidence>
<evidence type="ECO:0000313" key="6">
    <source>
        <dbReference type="EMBL" id="KTD74669.1"/>
    </source>
</evidence>
<comment type="caution">
    <text evidence="6">The sequence shown here is derived from an EMBL/GenBank/DDBJ whole genome shotgun (WGS) entry which is preliminary data.</text>
</comment>
<evidence type="ECO:0000256" key="5">
    <source>
        <dbReference type="SAM" id="Phobius"/>
    </source>
</evidence>
<evidence type="ECO:0000256" key="3">
    <source>
        <dbReference type="ARBA" id="ARBA00022989"/>
    </source>
</evidence>